<sequence length="278" mass="28554">MHYDLGLAGRTVAVTGGASGIGLRCVQTLAGAGAKVAVLDVNREQLDAAGAPIRAAGGAVLALDLDVRDAGATEDAFARIETDLGPLDGLIAAAGVARSAPATMLTPEMWDLVIGVNLTGLFYTVQAAGKRMVARGRGAIVTFGSTSSVGGQAGRAAYCASKAGVVGLTRDLAIEWGSYGVRINAVGPSLTDTPMVRNGIPQKFLDDIVADRTPLGRMADPQEVADTCMFLLSDLSSYITGTLLMVDGGVTAGAFTAQKGRDFSSKAMLAQGIYRERD</sequence>
<dbReference type="SMART" id="SM00822">
    <property type="entry name" value="PKS_KR"/>
    <property type="match status" value="1"/>
</dbReference>
<reference evidence="3 4" key="1">
    <citation type="submission" date="2023-09" db="EMBL/GenBank/DDBJ databases">
        <title>Xinfangfangia sedmenti sp. nov., isolated the sedment.</title>
        <authorList>
            <person name="Xu L."/>
        </authorList>
    </citation>
    <scope>NUCLEOTIDE SEQUENCE [LARGE SCALE GENOMIC DNA]</scope>
    <source>
        <strain evidence="3 4">LG-4</strain>
    </source>
</reference>
<dbReference type="RefSeq" id="WP_310456459.1">
    <property type="nucleotide sequence ID" value="NZ_JAVKPH010000005.1"/>
</dbReference>
<protein>
    <submittedName>
        <fullName evidence="3">SDR family NAD(P)-dependent oxidoreductase</fullName>
    </submittedName>
</protein>
<dbReference type="Gene3D" id="3.40.50.720">
    <property type="entry name" value="NAD(P)-binding Rossmann-like Domain"/>
    <property type="match status" value="1"/>
</dbReference>
<evidence type="ECO:0000313" key="4">
    <source>
        <dbReference type="Proteomes" id="UP001247754"/>
    </source>
</evidence>
<gene>
    <name evidence="3" type="ORF">RGD00_06325</name>
</gene>
<dbReference type="InterPro" id="IPR020904">
    <property type="entry name" value="Sc_DH/Rdtase_CS"/>
</dbReference>
<dbReference type="PRINTS" id="PR00080">
    <property type="entry name" value="SDRFAMILY"/>
</dbReference>
<dbReference type="PANTHER" id="PTHR42760">
    <property type="entry name" value="SHORT-CHAIN DEHYDROGENASES/REDUCTASES FAMILY MEMBER"/>
    <property type="match status" value="1"/>
</dbReference>
<evidence type="ECO:0000313" key="3">
    <source>
        <dbReference type="EMBL" id="MDR5652209.1"/>
    </source>
</evidence>
<dbReference type="InterPro" id="IPR002347">
    <property type="entry name" value="SDR_fam"/>
</dbReference>
<dbReference type="EMBL" id="JAVKPH010000005">
    <property type="protein sequence ID" value="MDR5652209.1"/>
    <property type="molecule type" value="Genomic_DNA"/>
</dbReference>
<comment type="similarity">
    <text evidence="1">Belongs to the short-chain dehydrogenases/reductases (SDR) family.</text>
</comment>
<organism evidence="3 4">
    <name type="scientific">Ruixingdingia sedimenti</name>
    <dbReference type="NCBI Taxonomy" id="3073604"/>
    <lineage>
        <taxon>Bacteria</taxon>
        <taxon>Pseudomonadati</taxon>
        <taxon>Pseudomonadota</taxon>
        <taxon>Alphaproteobacteria</taxon>
        <taxon>Rhodobacterales</taxon>
        <taxon>Paracoccaceae</taxon>
        <taxon>Ruixingdingia</taxon>
    </lineage>
</organism>
<dbReference type="PRINTS" id="PR00081">
    <property type="entry name" value="GDHRDH"/>
</dbReference>
<dbReference type="Proteomes" id="UP001247754">
    <property type="component" value="Unassembled WGS sequence"/>
</dbReference>
<evidence type="ECO:0000259" key="2">
    <source>
        <dbReference type="SMART" id="SM00822"/>
    </source>
</evidence>
<comment type="caution">
    <text evidence="3">The sequence shown here is derived from an EMBL/GenBank/DDBJ whole genome shotgun (WGS) entry which is preliminary data.</text>
</comment>
<feature type="domain" description="Ketoreductase" evidence="2">
    <location>
        <begin position="10"/>
        <end position="189"/>
    </location>
</feature>
<dbReference type="InterPro" id="IPR036291">
    <property type="entry name" value="NAD(P)-bd_dom_sf"/>
</dbReference>
<dbReference type="PROSITE" id="PS00061">
    <property type="entry name" value="ADH_SHORT"/>
    <property type="match status" value="1"/>
</dbReference>
<evidence type="ECO:0000256" key="1">
    <source>
        <dbReference type="ARBA" id="ARBA00006484"/>
    </source>
</evidence>
<accession>A0ABU1F6Z5</accession>
<dbReference type="Pfam" id="PF13561">
    <property type="entry name" value="adh_short_C2"/>
    <property type="match status" value="1"/>
</dbReference>
<dbReference type="InterPro" id="IPR057326">
    <property type="entry name" value="KR_dom"/>
</dbReference>
<name>A0ABU1F6Z5_9RHOB</name>
<proteinExistence type="inferred from homology"/>
<keyword evidence="4" id="KW-1185">Reference proteome</keyword>
<dbReference type="SUPFAM" id="SSF51735">
    <property type="entry name" value="NAD(P)-binding Rossmann-fold domains"/>
    <property type="match status" value="1"/>
</dbReference>